<accession>A0A1X7VGA3</accession>
<dbReference type="InterPro" id="IPR054465">
    <property type="entry name" value="Integrase_p58-like_C"/>
</dbReference>
<name>A0A1X7VGA3_AMPQE</name>
<organism evidence="2">
    <name type="scientific">Amphimedon queenslandica</name>
    <name type="common">Sponge</name>
    <dbReference type="NCBI Taxonomy" id="400682"/>
    <lineage>
        <taxon>Eukaryota</taxon>
        <taxon>Metazoa</taxon>
        <taxon>Porifera</taxon>
        <taxon>Demospongiae</taxon>
        <taxon>Heteroscleromorpha</taxon>
        <taxon>Haplosclerida</taxon>
        <taxon>Niphatidae</taxon>
        <taxon>Amphimedon</taxon>
    </lineage>
</organism>
<dbReference type="EnsemblMetazoa" id="Aqu2.1.39086_001">
    <property type="protein sequence ID" value="Aqu2.1.39086_001"/>
    <property type="gene ID" value="Aqu2.1.39086"/>
</dbReference>
<proteinExistence type="predicted"/>
<evidence type="ECO:0000313" key="2">
    <source>
        <dbReference type="EnsemblMetazoa" id="Aqu2.1.39086_001"/>
    </source>
</evidence>
<protein>
    <recommendedName>
        <fullName evidence="1">Integrase p58-like C-terminal domain-containing protein</fullName>
    </recommendedName>
</protein>
<dbReference type="InParanoid" id="A0A1X7VGA3"/>
<sequence>MVWWSSTVVPSNSHCKLYHPWIGPYQVHSKLSDLNYEIAPTHDLSKSNVIHFDWLKRCTLRIQQCSNPLSDFSITHSDHTHTIGEHINLYDTFHEDQPHDFDYSSLPQEDDLPDDFDDTYPHEDLPSTSDIKCFDVTSLLSFLS</sequence>
<dbReference type="Pfam" id="PF22938">
    <property type="entry name" value="Integrase_p58_C"/>
    <property type="match status" value="1"/>
</dbReference>
<dbReference type="AlphaFoldDB" id="A0A1X7VGA3"/>
<evidence type="ECO:0000259" key="1">
    <source>
        <dbReference type="Pfam" id="PF22938"/>
    </source>
</evidence>
<reference evidence="2" key="1">
    <citation type="submission" date="2017-05" db="UniProtKB">
        <authorList>
            <consortium name="EnsemblMetazoa"/>
        </authorList>
    </citation>
    <scope>IDENTIFICATION</scope>
</reference>
<feature type="domain" description="Integrase p58-like C-terminal" evidence="1">
    <location>
        <begin position="23"/>
        <end position="57"/>
    </location>
</feature>